<organism evidence="12 13">
    <name type="scientific">Plutella xylostella</name>
    <name type="common">Diamondback moth</name>
    <name type="synonym">Plutella maculipennis</name>
    <dbReference type="NCBI Taxonomy" id="51655"/>
    <lineage>
        <taxon>Eukaryota</taxon>
        <taxon>Metazoa</taxon>
        <taxon>Ecdysozoa</taxon>
        <taxon>Arthropoda</taxon>
        <taxon>Hexapoda</taxon>
        <taxon>Insecta</taxon>
        <taxon>Pterygota</taxon>
        <taxon>Neoptera</taxon>
        <taxon>Endopterygota</taxon>
        <taxon>Lepidoptera</taxon>
        <taxon>Glossata</taxon>
        <taxon>Ditrysia</taxon>
        <taxon>Yponomeutoidea</taxon>
        <taxon>Plutellidae</taxon>
        <taxon>Plutella</taxon>
    </lineage>
</organism>
<feature type="domain" description="Cytochrome b5 heme-binding" evidence="11">
    <location>
        <begin position="91"/>
        <end position="168"/>
    </location>
</feature>
<protein>
    <recommendedName>
        <fullName evidence="4">sulfite oxidase</fullName>
        <ecNumber evidence="4">1.8.3.1</ecNumber>
    </recommendedName>
</protein>
<dbReference type="SUPFAM" id="SSF81296">
    <property type="entry name" value="E set domains"/>
    <property type="match status" value="1"/>
</dbReference>
<evidence type="ECO:0000256" key="10">
    <source>
        <dbReference type="SAM" id="MobiDB-lite"/>
    </source>
</evidence>
<evidence type="ECO:0000256" key="7">
    <source>
        <dbReference type="ARBA" id="ARBA00022723"/>
    </source>
</evidence>
<dbReference type="PANTHER" id="PTHR19372">
    <property type="entry name" value="SULFITE REDUCTASE"/>
    <property type="match status" value="1"/>
</dbReference>
<comment type="pathway">
    <text evidence="3">Energy metabolism; sulfur metabolism.</text>
</comment>
<dbReference type="Proteomes" id="UP000823941">
    <property type="component" value="Chromosome 5"/>
</dbReference>
<dbReference type="SUPFAM" id="SSF55856">
    <property type="entry name" value="Cytochrome b5-like heme/steroid binding domain"/>
    <property type="match status" value="1"/>
</dbReference>
<evidence type="ECO:0000313" key="13">
    <source>
        <dbReference type="Proteomes" id="UP000823941"/>
    </source>
</evidence>
<keyword evidence="9" id="KW-0408">Iron</keyword>
<keyword evidence="13" id="KW-1185">Reference proteome</keyword>
<dbReference type="SMART" id="SM01117">
    <property type="entry name" value="Cyt-b5"/>
    <property type="match status" value="1"/>
</dbReference>
<evidence type="ECO:0000256" key="4">
    <source>
        <dbReference type="ARBA" id="ARBA00012505"/>
    </source>
</evidence>
<gene>
    <name evidence="12" type="ORF">JYU34_003056</name>
</gene>
<reference evidence="12 13" key="1">
    <citation type="submission" date="2021-06" db="EMBL/GenBank/DDBJ databases">
        <title>A haploid diamondback moth (Plutella xylostella L.) genome assembly resolves 31 chromosomes and identifies a diamide resistance mutation.</title>
        <authorList>
            <person name="Ward C.M."/>
            <person name="Perry K.D."/>
            <person name="Baker G."/>
            <person name="Powis K."/>
            <person name="Heckel D.G."/>
            <person name="Baxter S.W."/>
        </authorList>
    </citation>
    <scope>NUCLEOTIDE SEQUENCE [LARGE SCALE GENOMIC DNA]</scope>
    <source>
        <strain evidence="12 13">LV</strain>
        <tissue evidence="12">Single pupa</tissue>
    </source>
</reference>
<dbReference type="PROSITE" id="PS00191">
    <property type="entry name" value="CYTOCHROME_B5_1"/>
    <property type="match status" value="1"/>
</dbReference>
<dbReference type="EMBL" id="JAHIBW010000005">
    <property type="protein sequence ID" value="KAG7310301.1"/>
    <property type="molecule type" value="Genomic_DNA"/>
</dbReference>
<dbReference type="Gene3D" id="2.60.40.650">
    <property type="match status" value="1"/>
</dbReference>
<evidence type="ECO:0000313" key="12">
    <source>
        <dbReference type="EMBL" id="KAG7310301.1"/>
    </source>
</evidence>
<dbReference type="Pfam" id="PF00174">
    <property type="entry name" value="Oxidored_molyb"/>
    <property type="match status" value="1"/>
</dbReference>
<dbReference type="InterPro" id="IPR008335">
    <property type="entry name" value="Mopterin_OxRdtase_euk"/>
</dbReference>
<dbReference type="Gene3D" id="3.10.120.10">
    <property type="entry name" value="Cytochrome b5-like heme/steroid binding domain"/>
    <property type="match status" value="1"/>
</dbReference>
<evidence type="ECO:0000256" key="9">
    <source>
        <dbReference type="ARBA" id="ARBA00023004"/>
    </source>
</evidence>
<evidence type="ECO:0000259" key="11">
    <source>
        <dbReference type="PROSITE" id="PS50255"/>
    </source>
</evidence>
<dbReference type="PRINTS" id="PR00407">
    <property type="entry name" value="EUMOPTERIN"/>
</dbReference>
<evidence type="ECO:0000256" key="6">
    <source>
        <dbReference type="ARBA" id="ARBA00022617"/>
    </source>
</evidence>
<dbReference type="PANTHER" id="PTHR19372:SF7">
    <property type="entry name" value="SULFITE OXIDASE, MITOCHONDRIAL"/>
    <property type="match status" value="1"/>
</dbReference>
<dbReference type="InterPro" id="IPR000572">
    <property type="entry name" value="OxRdtase_Mopterin-bd_dom"/>
</dbReference>
<evidence type="ECO:0000256" key="1">
    <source>
        <dbReference type="ARBA" id="ARBA00001924"/>
    </source>
</evidence>
<keyword evidence="8" id="KW-0560">Oxidoreductase</keyword>
<dbReference type="InterPro" id="IPR001199">
    <property type="entry name" value="Cyt_B5-like_heme/steroid-bd"/>
</dbReference>
<keyword evidence="6" id="KW-0349">Heme</keyword>
<keyword evidence="5" id="KW-0500">Molybdenum</keyword>
<comment type="caution">
    <text evidence="12">The sequence shown here is derived from an EMBL/GenBank/DDBJ whole genome shotgun (WGS) entry which is preliminary data.</text>
</comment>
<name>A0ABQ7QZ43_PLUXY</name>
<evidence type="ECO:0000256" key="2">
    <source>
        <dbReference type="ARBA" id="ARBA00004678"/>
    </source>
</evidence>
<feature type="compositionally biased region" description="Basic and acidic residues" evidence="10">
    <location>
        <begin position="85"/>
        <end position="97"/>
    </location>
</feature>
<dbReference type="InterPro" id="IPR005066">
    <property type="entry name" value="MoCF_OxRdtse_dimer"/>
</dbReference>
<evidence type="ECO:0000256" key="5">
    <source>
        <dbReference type="ARBA" id="ARBA00022505"/>
    </source>
</evidence>
<dbReference type="Pfam" id="PF03404">
    <property type="entry name" value="Mo-co_dimer"/>
    <property type="match status" value="1"/>
</dbReference>
<dbReference type="PROSITE" id="PS50255">
    <property type="entry name" value="CYTOCHROME_B5_2"/>
    <property type="match status" value="1"/>
</dbReference>
<keyword evidence="7" id="KW-0479">Metal-binding</keyword>
<dbReference type="SUPFAM" id="SSF56524">
    <property type="entry name" value="Oxidoreductase molybdopterin-binding domain"/>
    <property type="match status" value="1"/>
</dbReference>
<feature type="region of interest" description="Disordered" evidence="10">
    <location>
        <begin position="67"/>
        <end position="97"/>
    </location>
</feature>
<dbReference type="InterPro" id="IPR018506">
    <property type="entry name" value="Cyt_B5_heme-BS"/>
</dbReference>
<dbReference type="InterPro" id="IPR014756">
    <property type="entry name" value="Ig_E-set"/>
</dbReference>
<dbReference type="InterPro" id="IPR036374">
    <property type="entry name" value="OxRdtase_Mopterin-bd_sf"/>
</dbReference>
<sequence>MIKTALMKTLSRPIRFSNVVSVLFRDQKYDEYQGQNSRSSQRFRYQRVIGAALLGAALVSSHKVKLSTTGKESSGGGAESPVEAGARRPDLPTFRADEVSQHDNKKSFWVIYKNGVYDVTKFLVSHPGGDQILNAGGLSIEPFWNVYGMHHTKQVYEVLESYRIGNLHEDDIVDHSNDELWAKEPYRRKELMVKTAKPFNAEVPPKIQVDHFDTPNDLFFVRQHMAVPELDPLTHRVTITVRGEGAKAGGEERSFSMEDLDKFPQVTVRAALMCAGNRRSEMNKVKPVKGIEWGGGAISNAVWGGVYLRDVLIHCGVSEKDMEGKHVVFNGADLDATGHHFSTSMPLHMVMDPRAKVLLARTMNGEPLPRDHGCPLRVLVPGAPAVRSVKWLESITVSTEESKGHWHTSDYRSLNPSVTWETVDFASAPPLYSLPVTSYICDVKREKDELVVRGYAYSGGGARIVRVDISTDRGASWRPCACAAADPAPPAQHYAWLLWTARVPAGSCSEVELWVKATDSNFNTQPESFDNIWNIRGVLSNAYHRVKVQL</sequence>
<dbReference type="Pfam" id="PF00173">
    <property type="entry name" value="Cyt-b5"/>
    <property type="match status" value="1"/>
</dbReference>
<comment type="pathway">
    <text evidence="2">Sulfur metabolism.</text>
</comment>
<evidence type="ECO:0000256" key="8">
    <source>
        <dbReference type="ARBA" id="ARBA00023002"/>
    </source>
</evidence>
<proteinExistence type="predicted"/>
<dbReference type="EC" id="1.8.3.1" evidence="4"/>
<comment type="cofactor">
    <cofactor evidence="1">
        <name>Mo-molybdopterin</name>
        <dbReference type="ChEBI" id="CHEBI:71302"/>
    </cofactor>
</comment>
<dbReference type="InterPro" id="IPR036400">
    <property type="entry name" value="Cyt_B5-like_heme/steroid_sf"/>
</dbReference>
<evidence type="ECO:0000256" key="3">
    <source>
        <dbReference type="ARBA" id="ARBA00004971"/>
    </source>
</evidence>
<accession>A0ABQ7QZ43</accession>
<dbReference type="Gene3D" id="3.90.420.10">
    <property type="entry name" value="Oxidoreductase, molybdopterin-binding domain"/>
    <property type="match status" value="1"/>
</dbReference>